<dbReference type="SUPFAM" id="SSF53474">
    <property type="entry name" value="alpha/beta-Hydrolases"/>
    <property type="match status" value="1"/>
</dbReference>
<evidence type="ECO:0000256" key="5">
    <source>
        <dbReference type="ARBA" id="ARBA00049043"/>
    </source>
</evidence>
<dbReference type="CDD" id="cd04605">
    <property type="entry name" value="CBS_pair_arch_MET2_assoc"/>
    <property type="match status" value="1"/>
</dbReference>
<feature type="active site" evidence="6">
    <location>
        <position position="315"/>
    </location>
</feature>
<dbReference type="InterPro" id="IPR000644">
    <property type="entry name" value="CBS_dom"/>
</dbReference>
<keyword evidence="2" id="KW-0677">Repeat</keyword>
<dbReference type="Gene3D" id="3.40.50.1820">
    <property type="entry name" value="alpha/beta hydrolase"/>
    <property type="match status" value="1"/>
</dbReference>
<feature type="domain" description="CBS" evidence="8">
    <location>
        <begin position="375"/>
        <end position="434"/>
    </location>
</feature>
<dbReference type="RefSeq" id="WP_316965551.1">
    <property type="nucleotide sequence ID" value="NZ_JARFPK010000003.1"/>
</dbReference>
<feature type="active site" description="Nucleophile" evidence="6">
    <location>
        <position position="152"/>
    </location>
</feature>
<dbReference type="Proteomes" id="UP001220010">
    <property type="component" value="Unassembled WGS sequence"/>
</dbReference>
<dbReference type="InterPro" id="IPR029058">
    <property type="entry name" value="AB_hydrolase_fold"/>
</dbReference>
<dbReference type="SMART" id="SM00116">
    <property type="entry name" value="CBS"/>
    <property type="match status" value="2"/>
</dbReference>
<comment type="subcellular location">
    <subcellularLocation>
        <location evidence="6">Cytoplasm</location>
    </subcellularLocation>
</comment>
<dbReference type="NCBIfam" id="TIGR01392">
    <property type="entry name" value="homoserO_Ac_trn"/>
    <property type="match status" value="1"/>
</dbReference>
<keyword evidence="4 6" id="KW-0486">Methionine biosynthesis</keyword>
<comment type="subunit">
    <text evidence="6">Homodimer.</text>
</comment>
<comment type="pathway">
    <text evidence="6">Amino-acid biosynthesis; L-methionine biosynthesis via de novo pathway; O-acetyl-L-homoserine from L-homoserine: step 1/1.</text>
</comment>
<accession>A0ABT5X535</accession>
<keyword evidence="6" id="KW-0963">Cytoplasm</keyword>
<sequence length="490" mass="54234">MKRESVGLVRTQIYRIPGEVVLEHGDRLTEVTVAYETYGRLNRDRSNAILVCHALSGDAHAAGYRDGEEKPGWWDAVIGPGKGLDTRRYFVICSNVLAGCKGTTGPSSTNPKTERPYGLDLPVITVRDMVEVQKRLLLHLGIERLFAVVGGSFGGMQVLQWSVSHPEMVRMAVAIATSGSSSPQQIAFNEVGRRAITSDPDWNGGDYYGRAPPARGLSLARMVGHITYLSDQSMHEKFGRRLQEKTEYSFQMDLDFQVESYLRYHGDSFVKRFDANSYLYITKAIDYFDLAGEGTLAEAFREAKAKFLVISISSDWLYPPYQSREIAEALASNDLDVTHCEIRSNYGHDAFLLEAGQMNYILSDFLSHSSVGDVMDQGVVTIGLGASIEDAARVMVDREVTHLPVISEDGRLAGIVTAWDISKAVAMKYTRLREIMTHNVLTILEGDSIETAARRMKDHDISALPVLDGEGRVQGMVTSDGISRLFGACR</sequence>
<dbReference type="Gene3D" id="1.10.1740.110">
    <property type="match status" value="1"/>
</dbReference>
<gene>
    <name evidence="6" type="primary">metXA</name>
    <name evidence="9" type="ORF">P0O15_01165</name>
</gene>
<keyword evidence="3 7" id="KW-0129">CBS domain</keyword>
<dbReference type="Pfam" id="PF00561">
    <property type="entry name" value="Abhydrolase_1"/>
    <property type="match status" value="1"/>
</dbReference>
<dbReference type="PANTHER" id="PTHR32268">
    <property type="entry name" value="HOMOSERINE O-ACETYLTRANSFERASE"/>
    <property type="match status" value="1"/>
</dbReference>
<dbReference type="PROSITE" id="PS51371">
    <property type="entry name" value="CBS"/>
    <property type="match status" value="2"/>
</dbReference>
<evidence type="ECO:0000313" key="9">
    <source>
        <dbReference type="EMBL" id="MDF0589790.1"/>
    </source>
</evidence>
<comment type="catalytic activity">
    <reaction evidence="5 6">
        <text>L-homoserine + acetyl-CoA = O-acetyl-L-homoserine + CoA</text>
        <dbReference type="Rhea" id="RHEA:13701"/>
        <dbReference type="ChEBI" id="CHEBI:57287"/>
        <dbReference type="ChEBI" id="CHEBI:57288"/>
        <dbReference type="ChEBI" id="CHEBI:57476"/>
        <dbReference type="ChEBI" id="CHEBI:57716"/>
        <dbReference type="EC" id="2.3.1.31"/>
    </reaction>
</comment>
<evidence type="ECO:0000256" key="6">
    <source>
        <dbReference type="HAMAP-Rule" id="MF_00296"/>
    </source>
</evidence>
<evidence type="ECO:0000256" key="4">
    <source>
        <dbReference type="ARBA" id="ARBA00023167"/>
    </source>
</evidence>
<evidence type="ECO:0000256" key="1">
    <source>
        <dbReference type="ARBA" id="ARBA00022679"/>
    </source>
</evidence>
<dbReference type="EMBL" id="JARFPK010000003">
    <property type="protein sequence ID" value="MDF0589790.1"/>
    <property type="molecule type" value="Genomic_DNA"/>
</dbReference>
<evidence type="ECO:0000256" key="7">
    <source>
        <dbReference type="PROSITE-ProRule" id="PRU00703"/>
    </source>
</evidence>
<feature type="binding site" evidence="6">
    <location>
        <position position="349"/>
    </location>
    <ligand>
        <name>substrate</name>
    </ligand>
</feature>
<dbReference type="InterPro" id="IPR008220">
    <property type="entry name" value="HAT_MetX-like"/>
</dbReference>
<keyword evidence="10" id="KW-1185">Reference proteome</keyword>
<evidence type="ECO:0000313" key="10">
    <source>
        <dbReference type="Proteomes" id="UP001220010"/>
    </source>
</evidence>
<keyword evidence="6 9" id="KW-0012">Acyltransferase</keyword>
<dbReference type="InterPro" id="IPR000073">
    <property type="entry name" value="AB_hydrolase_1"/>
</dbReference>
<feature type="active site" evidence="6">
    <location>
        <position position="348"/>
    </location>
</feature>
<proteinExistence type="inferred from homology"/>
<organism evidence="9 10">
    <name type="scientific">Candidatus Methanocrinis natronophilus</name>
    <dbReference type="NCBI Taxonomy" id="3033396"/>
    <lineage>
        <taxon>Archaea</taxon>
        <taxon>Methanobacteriati</taxon>
        <taxon>Methanobacteriota</taxon>
        <taxon>Stenosarchaea group</taxon>
        <taxon>Methanomicrobia</taxon>
        <taxon>Methanotrichales</taxon>
        <taxon>Methanotrichaceae</taxon>
        <taxon>Methanocrinis</taxon>
    </lineage>
</organism>
<dbReference type="Gene3D" id="3.10.580.10">
    <property type="entry name" value="CBS-domain"/>
    <property type="match status" value="1"/>
</dbReference>
<dbReference type="InterPro" id="IPR046342">
    <property type="entry name" value="CBS_dom_sf"/>
</dbReference>
<evidence type="ECO:0000256" key="2">
    <source>
        <dbReference type="ARBA" id="ARBA00022737"/>
    </source>
</evidence>
<dbReference type="NCBIfam" id="NF001209">
    <property type="entry name" value="PRK00175.1"/>
    <property type="match status" value="1"/>
</dbReference>
<evidence type="ECO:0000259" key="8">
    <source>
        <dbReference type="PROSITE" id="PS51371"/>
    </source>
</evidence>
<keyword evidence="1 6" id="KW-0808">Transferase</keyword>
<dbReference type="GO" id="GO:0004414">
    <property type="term" value="F:homoserine O-acetyltransferase activity"/>
    <property type="evidence" value="ECO:0007669"/>
    <property type="project" value="UniProtKB-EC"/>
</dbReference>
<protein>
    <recommendedName>
        <fullName evidence="6">Homoserine O-acetyltransferase</fullName>
        <shortName evidence="6">HAT</shortName>
        <ecNumber evidence="6">2.3.1.31</ecNumber>
    </recommendedName>
    <alternativeName>
        <fullName evidence="6">Homoserine transacetylase</fullName>
        <shortName evidence="6">HTA</shortName>
    </alternativeName>
</protein>
<evidence type="ECO:0000256" key="3">
    <source>
        <dbReference type="ARBA" id="ARBA00023122"/>
    </source>
</evidence>
<reference evidence="9 10" key="1">
    <citation type="submission" date="2023-03" db="EMBL/GenBank/DDBJ databases">
        <title>WGS of Methanotrichaceae archaeon Mx.</title>
        <authorList>
            <person name="Sorokin D.Y."/>
            <person name="Merkel A.Y."/>
        </authorList>
    </citation>
    <scope>NUCLEOTIDE SEQUENCE [LARGE SCALE GENOMIC DNA]</scope>
    <source>
        <strain evidence="9 10">Mx</strain>
    </source>
</reference>
<dbReference type="EC" id="2.3.1.31" evidence="6"/>
<name>A0ABT5X535_9EURY</name>
<comment type="caution">
    <text evidence="9">The sequence shown here is derived from an EMBL/GenBank/DDBJ whole genome shotgun (WGS) entry which is preliminary data.</text>
</comment>
<keyword evidence="6" id="KW-0028">Amino-acid biosynthesis</keyword>
<dbReference type="Pfam" id="PF00571">
    <property type="entry name" value="CBS"/>
    <property type="match status" value="2"/>
</dbReference>
<comment type="caution">
    <text evidence="6">Lacks conserved residue(s) required for the propagation of feature annotation.</text>
</comment>
<dbReference type="PANTHER" id="PTHR32268:SF11">
    <property type="entry name" value="HOMOSERINE O-ACETYLTRANSFERASE"/>
    <property type="match status" value="1"/>
</dbReference>
<comment type="function">
    <text evidence="6">Transfers an acetyl group from acetyl-CoA to L-homoserine, forming acetyl-L-homoserine.</text>
</comment>
<feature type="binding site" evidence="6">
    <location>
        <position position="221"/>
    </location>
    <ligand>
        <name>substrate</name>
    </ligand>
</feature>
<dbReference type="SUPFAM" id="SSF54631">
    <property type="entry name" value="CBS-domain pair"/>
    <property type="match status" value="1"/>
</dbReference>
<comment type="similarity">
    <text evidence="6">Belongs to the AB hydrolase superfamily. MetX family.</text>
</comment>
<feature type="domain" description="CBS" evidence="8">
    <location>
        <begin position="436"/>
        <end position="490"/>
    </location>
</feature>
<dbReference type="HAMAP" id="MF_00296">
    <property type="entry name" value="MetX_acyltransf"/>
    <property type="match status" value="1"/>
</dbReference>